<protein>
    <recommendedName>
        <fullName evidence="1">Defence against restriction A N-terminal domain-containing protein</fullName>
    </recommendedName>
</protein>
<reference evidence="3" key="1">
    <citation type="submission" date="2016-10" db="EMBL/GenBank/DDBJ databases">
        <authorList>
            <person name="Varghese N."/>
            <person name="Submissions S."/>
        </authorList>
    </citation>
    <scope>NUCLEOTIDE SEQUENCE [LARGE SCALE GENOMIC DNA]</scope>
    <source>
        <strain evidence="3">Nm69</strain>
    </source>
</reference>
<evidence type="ECO:0000313" key="2">
    <source>
        <dbReference type="EMBL" id="SFL23922.1"/>
    </source>
</evidence>
<sequence>MKKMLFSFNDMASGDKASRVVEKSFSRKGSNVVQSDISTSVKRSSGHSYREMTLTFADSQTVVLRVKQTGDIFQVMLNKKALPIKNQDDHDAAIEEIVKGMNAGRTKFQNALARAKVRPPKGIRTTAPKMEVSLTEKRDALKVAIASVREEIAEIRAA</sequence>
<name>A0A1I4G189_9PROT</name>
<organism evidence="2 3">
    <name type="scientific">Nitrosomonas aestuarii</name>
    <dbReference type="NCBI Taxonomy" id="52441"/>
    <lineage>
        <taxon>Bacteria</taxon>
        <taxon>Pseudomonadati</taxon>
        <taxon>Pseudomonadota</taxon>
        <taxon>Betaproteobacteria</taxon>
        <taxon>Nitrosomonadales</taxon>
        <taxon>Nitrosomonadaceae</taxon>
        <taxon>Nitrosomonas</taxon>
    </lineage>
</organism>
<feature type="domain" description="Defence against restriction A N-terminal" evidence="1">
    <location>
        <begin position="6"/>
        <end position="104"/>
    </location>
</feature>
<dbReference type="Proteomes" id="UP000199533">
    <property type="component" value="Unassembled WGS sequence"/>
</dbReference>
<dbReference type="InterPro" id="IPR041140">
    <property type="entry name" value="DarA_N"/>
</dbReference>
<gene>
    <name evidence="2" type="ORF">SAMN05216302_104611</name>
</gene>
<dbReference type="EMBL" id="FOSP01000046">
    <property type="protein sequence ID" value="SFL23922.1"/>
    <property type="molecule type" value="Genomic_DNA"/>
</dbReference>
<accession>A0A1I4G189</accession>
<evidence type="ECO:0000259" key="1">
    <source>
        <dbReference type="Pfam" id="PF18788"/>
    </source>
</evidence>
<dbReference type="AlphaFoldDB" id="A0A1I4G189"/>
<dbReference type="OrthoDB" id="5569523at2"/>
<proteinExistence type="predicted"/>
<keyword evidence="3" id="KW-1185">Reference proteome</keyword>
<evidence type="ECO:0000313" key="3">
    <source>
        <dbReference type="Proteomes" id="UP000199533"/>
    </source>
</evidence>
<dbReference type="RefSeq" id="WP_090702872.1">
    <property type="nucleotide sequence ID" value="NZ_FOSP01000046.1"/>
</dbReference>
<dbReference type="Pfam" id="PF18788">
    <property type="entry name" value="DarA_N"/>
    <property type="match status" value="1"/>
</dbReference>
<dbReference type="STRING" id="52441.SAMN05216302_104611"/>